<feature type="transmembrane region" description="Helical" evidence="2">
    <location>
        <begin position="303"/>
        <end position="327"/>
    </location>
</feature>
<dbReference type="Gene3D" id="2.20.28.160">
    <property type="match status" value="1"/>
</dbReference>
<reference evidence="3 4" key="1">
    <citation type="submission" date="2019-02" db="EMBL/GenBank/DDBJ databases">
        <title>Deep-cultivation of Planctomycetes and their phenomic and genomic characterization uncovers novel biology.</title>
        <authorList>
            <person name="Wiegand S."/>
            <person name="Jogler M."/>
            <person name="Boedeker C."/>
            <person name="Pinto D."/>
            <person name="Vollmers J."/>
            <person name="Rivas-Marin E."/>
            <person name="Kohn T."/>
            <person name="Peeters S.H."/>
            <person name="Heuer A."/>
            <person name="Rast P."/>
            <person name="Oberbeckmann S."/>
            <person name="Bunk B."/>
            <person name="Jeske O."/>
            <person name="Meyerdierks A."/>
            <person name="Storesund J.E."/>
            <person name="Kallscheuer N."/>
            <person name="Luecker S."/>
            <person name="Lage O.M."/>
            <person name="Pohl T."/>
            <person name="Merkel B.J."/>
            <person name="Hornburger P."/>
            <person name="Mueller R.-W."/>
            <person name="Bruemmer F."/>
            <person name="Labrenz M."/>
            <person name="Spormann A.M."/>
            <person name="Op den Camp H."/>
            <person name="Overmann J."/>
            <person name="Amann R."/>
            <person name="Jetten M.S.M."/>
            <person name="Mascher T."/>
            <person name="Medema M.H."/>
            <person name="Devos D.P."/>
            <person name="Kaster A.-K."/>
            <person name="Ovreas L."/>
            <person name="Rohde M."/>
            <person name="Galperin M.Y."/>
            <person name="Jogler C."/>
        </authorList>
    </citation>
    <scope>NUCLEOTIDE SEQUENCE [LARGE SCALE GENOMIC DNA]</scope>
    <source>
        <strain evidence="3 4">K23_9</strain>
    </source>
</reference>
<accession>A0A517NRP6</accession>
<keyword evidence="3" id="KW-0689">Ribosomal protein</keyword>
<evidence type="ECO:0000313" key="4">
    <source>
        <dbReference type="Proteomes" id="UP000319817"/>
    </source>
</evidence>
<evidence type="ECO:0000256" key="2">
    <source>
        <dbReference type="SAM" id="Phobius"/>
    </source>
</evidence>
<dbReference type="Proteomes" id="UP000319817">
    <property type="component" value="Chromosome"/>
</dbReference>
<feature type="region of interest" description="Disordered" evidence="1">
    <location>
        <begin position="138"/>
        <end position="183"/>
    </location>
</feature>
<organism evidence="3 4">
    <name type="scientific">Stieleria marina</name>
    <dbReference type="NCBI Taxonomy" id="1930275"/>
    <lineage>
        <taxon>Bacteria</taxon>
        <taxon>Pseudomonadati</taxon>
        <taxon>Planctomycetota</taxon>
        <taxon>Planctomycetia</taxon>
        <taxon>Pirellulales</taxon>
        <taxon>Pirellulaceae</taxon>
        <taxon>Stieleria</taxon>
    </lineage>
</organism>
<feature type="region of interest" description="Disordered" evidence="1">
    <location>
        <begin position="196"/>
        <end position="217"/>
    </location>
</feature>
<feature type="transmembrane region" description="Helical" evidence="2">
    <location>
        <begin position="227"/>
        <end position="252"/>
    </location>
</feature>
<keyword evidence="3" id="KW-0687">Ribonucleoprotein</keyword>
<name>A0A517NRP6_9BACT</name>
<feature type="transmembrane region" description="Helical" evidence="2">
    <location>
        <begin position="273"/>
        <end position="291"/>
    </location>
</feature>
<dbReference type="EMBL" id="CP036526">
    <property type="protein sequence ID" value="QDT09775.1"/>
    <property type="molecule type" value="Genomic_DNA"/>
</dbReference>
<keyword evidence="4" id="KW-1185">Reference proteome</keyword>
<gene>
    <name evidence="3" type="ORF">K239x_17260</name>
</gene>
<keyword evidence="2" id="KW-0472">Membrane</keyword>
<proteinExistence type="predicted"/>
<feature type="compositionally biased region" description="Low complexity" evidence="1">
    <location>
        <begin position="138"/>
        <end position="155"/>
    </location>
</feature>
<evidence type="ECO:0000313" key="3">
    <source>
        <dbReference type="EMBL" id="QDT09775.1"/>
    </source>
</evidence>
<dbReference type="OrthoDB" id="292864at2"/>
<evidence type="ECO:0000256" key="1">
    <source>
        <dbReference type="SAM" id="MobiDB-lite"/>
    </source>
</evidence>
<dbReference type="GO" id="GO:0005840">
    <property type="term" value="C:ribosome"/>
    <property type="evidence" value="ECO:0007669"/>
    <property type="project" value="UniProtKB-KW"/>
</dbReference>
<keyword evidence="2" id="KW-0812">Transmembrane</keyword>
<protein>
    <submittedName>
        <fullName evidence="3">Ribosomal protein S27</fullName>
    </submittedName>
</protein>
<sequence length="336" mass="34755">MSVRISQDQFIVVINDWTSKVRSTKILSGRSCAAFGNLSSIVVLVVSMNFRVKCSSCQSVLQVPESARGKKIKCSKCQSIMSIPTASTPGSAPSQPAAAAGLNVKCPGCQSTLKLSASMAGRVVKCSKCSTQLKIPGGAPASGVSPSAAPTPAAPKSVFDDSDPFADLPTSSPAANAGNPGGAGAFPAAPAPGGYNPYAPPPARKSKSKRGGAQRGNSSGNYTIPGLLILLWSALGIIVGIFQIGMVVYVIATGQIDMQQVDMPRFLGQMTGRVFAICLFGVMATGGFAMMQRQNLGTAKAAAVLAAIPCFGCFVFPFGIWACVQLFSDKAERDFR</sequence>
<dbReference type="NCBIfam" id="TIGR01053">
    <property type="entry name" value="LSD1"/>
    <property type="match status" value="1"/>
</dbReference>
<dbReference type="AlphaFoldDB" id="A0A517NRP6"/>
<keyword evidence="2" id="KW-1133">Transmembrane helix</keyword>